<dbReference type="EMBL" id="FNQT01000005">
    <property type="protein sequence ID" value="SEA32441.1"/>
    <property type="molecule type" value="Genomic_DNA"/>
</dbReference>
<dbReference type="GO" id="GO:0097550">
    <property type="term" value="C:transcription preinitiation complex"/>
    <property type="evidence" value="ECO:0007669"/>
    <property type="project" value="TreeGrafter"/>
</dbReference>
<dbReference type="OrthoDB" id="7429at2157"/>
<dbReference type="Pfam" id="PF00382">
    <property type="entry name" value="TFIIB"/>
    <property type="match status" value="2"/>
</dbReference>
<feature type="binding site" evidence="9">
    <location>
        <position position="48"/>
    </location>
    <ligand>
        <name>Zn(2+)</name>
        <dbReference type="ChEBI" id="CHEBI:29105"/>
    </ligand>
</feature>
<feature type="compositionally biased region" description="Basic and acidic residues" evidence="11">
    <location>
        <begin position="67"/>
        <end position="76"/>
    </location>
</feature>
<evidence type="ECO:0000256" key="7">
    <source>
        <dbReference type="ARBA" id="ARBA00023015"/>
    </source>
</evidence>
<evidence type="ECO:0000313" key="14">
    <source>
        <dbReference type="Proteomes" id="UP000236755"/>
    </source>
</evidence>
<dbReference type="GO" id="GO:0017025">
    <property type="term" value="F:TBP-class protein binding"/>
    <property type="evidence" value="ECO:0007669"/>
    <property type="project" value="InterPro"/>
</dbReference>
<feature type="binding site" evidence="9">
    <location>
        <position position="30"/>
    </location>
    <ligand>
        <name>Zn(2+)</name>
        <dbReference type="ChEBI" id="CHEBI:29105"/>
    </ligand>
</feature>
<comment type="function">
    <text evidence="9">Stabilizes TBP binding to an archaeal box-A promoter. Also responsible for recruiting RNA polymerase II to the pre-initiation complex (DNA-TBP-TFIIB).</text>
</comment>
<dbReference type="InterPro" id="IPR000812">
    <property type="entry name" value="TFIIB"/>
</dbReference>
<keyword evidence="5 10" id="KW-0863">Zinc-finger</keyword>
<dbReference type="PRINTS" id="PR00685">
    <property type="entry name" value="TIFACTORIIB"/>
</dbReference>
<dbReference type="CDD" id="cd20549">
    <property type="entry name" value="CYCLIN_TFIIB_archaea_like_rpt1"/>
    <property type="match status" value="1"/>
</dbReference>
<feature type="binding site" evidence="9">
    <location>
        <position position="45"/>
    </location>
    <ligand>
        <name>Zn(2+)</name>
        <dbReference type="ChEBI" id="CHEBI:29105"/>
    </ligand>
</feature>
<keyword evidence="7 9" id="KW-0805">Transcription regulation</keyword>
<dbReference type="InterPro" id="IPR023484">
    <property type="entry name" value="TFIIB_arc"/>
</dbReference>
<name>A0A1H4A9T1_9EURY</name>
<evidence type="ECO:0000256" key="8">
    <source>
        <dbReference type="ARBA" id="ARBA00023163"/>
    </source>
</evidence>
<evidence type="ECO:0000256" key="9">
    <source>
        <dbReference type="HAMAP-Rule" id="MF_00383"/>
    </source>
</evidence>
<gene>
    <name evidence="9" type="primary">tfb</name>
    <name evidence="13" type="ORF">SAMN04488065_2667</name>
</gene>
<keyword evidence="3 9" id="KW-0479">Metal-binding</keyword>
<dbReference type="PROSITE" id="PS00782">
    <property type="entry name" value="TFIIB"/>
    <property type="match status" value="1"/>
</dbReference>
<dbReference type="SUPFAM" id="SSF47954">
    <property type="entry name" value="Cyclin-like"/>
    <property type="match status" value="2"/>
</dbReference>
<proteinExistence type="inferred from homology"/>
<evidence type="ECO:0000256" key="1">
    <source>
        <dbReference type="ARBA" id="ARBA00010857"/>
    </source>
</evidence>
<dbReference type="PANTHER" id="PTHR11618">
    <property type="entry name" value="TRANSCRIPTION INITIATION FACTOR IIB-RELATED"/>
    <property type="match status" value="1"/>
</dbReference>
<keyword evidence="4 9" id="KW-0677">Repeat</keyword>
<keyword evidence="6 9" id="KW-0862">Zinc</keyword>
<feature type="compositionally biased region" description="Basic and acidic residues" evidence="11">
    <location>
        <begin position="1"/>
        <end position="22"/>
    </location>
</feature>
<dbReference type="Gene3D" id="1.10.472.170">
    <property type="match status" value="1"/>
</dbReference>
<dbReference type="GO" id="GO:0070897">
    <property type="term" value="P:transcription preinitiation complex assembly"/>
    <property type="evidence" value="ECO:0007669"/>
    <property type="project" value="InterPro"/>
</dbReference>
<reference evidence="13 14" key="1">
    <citation type="submission" date="2016-10" db="EMBL/GenBank/DDBJ databases">
        <authorList>
            <person name="de Groot N.N."/>
        </authorList>
    </citation>
    <scope>NUCLEOTIDE SEQUENCE [LARGE SCALE GENOMIC DNA]</scope>
    <source>
        <strain evidence="13 14">CGMCC 1.8712</strain>
    </source>
</reference>
<dbReference type="HAMAP" id="MF_00383">
    <property type="entry name" value="TF2B_arch"/>
    <property type="match status" value="1"/>
</dbReference>
<dbReference type="RefSeq" id="WP_092635611.1">
    <property type="nucleotide sequence ID" value="NZ_FNQT01000005.1"/>
</dbReference>
<dbReference type="InterPro" id="IPR036915">
    <property type="entry name" value="Cyclin-like_sf"/>
</dbReference>
<feature type="region of interest" description="Disordered" evidence="11">
    <location>
        <begin position="67"/>
        <end position="91"/>
    </location>
</feature>
<feature type="repeat" description="2" evidence="9">
    <location>
        <begin position="233"/>
        <end position="314"/>
    </location>
</feature>
<dbReference type="Proteomes" id="UP000236755">
    <property type="component" value="Unassembled WGS sequence"/>
</dbReference>
<keyword evidence="8 9" id="KW-0804">Transcription</keyword>
<keyword evidence="13" id="KW-0648">Protein biosynthesis</keyword>
<protein>
    <recommendedName>
        <fullName evidence="2 9">Transcription initiation factor IIB</fullName>
        <shortName evidence="9">TFIIB</shortName>
    </recommendedName>
</protein>
<feature type="domain" description="TFIIB-type" evidence="12">
    <location>
        <begin position="23"/>
        <end position="53"/>
    </location>
</feature>
<dbReference type="AlphaFoldDB" id="A0A1H4A9T1"/>
<organism evidence="13 14">
    <name type="scientific">Haloplanus vescus</name>
    <dbReference type="NCBI Taxonomy" id="555874"/>
    <lineage>
        <taxon>Archaea</taxon>
        <taxon>Methanobacteriati</taxon>
        <taxon>Methanobacteriota</taxon>
        <taxon>Stenosarchaea group</taxon>
        <taxon>Halobacteria</taxon>
        <taxon>Halobacteriales</taxon>
        <taxon>Haloferacaceae</taxon>
        <taxon>Haloplanus</taxon>
    </lineage>
</organism>
<dbReference type="GO" id="GO:0003743">
    <property type="term" value="F:translation initiation factor activity"/>
    <property type="evidence" value="ECO:0007669"/>
    <property type="project" value="UniProtKB-KW"/>
</dbReference>
<dbReference type="SUPFAM" id="SSF57783">
    <property type="entry name" value="Zinc beta-ribbon"/>
    <property type="match status" value="1"/>
</dbReference>
<evidence type="ECO:0000256" key="3">
    <source>
        <dbReference type="ARBA" id="ARBA00022723"/>
    </source>
</evidence>
<feature type="region of interest" description="Disordered" evidence="11">
    <location>
        <begin position="1"/>
        <end position="42"/>
    </location>
</feature>
<feature type="binding site" evidence="9">
    <location>
        <position position="27"/>
    </location>
    <ligand>
        <name>Zn(2+)</name>
        <dbReference type="ChEBI" id="CHEBI:29105"/>
    </ligand>
</feature>
<dbReference type="GO" id="GO:0003700">
    <property type="term" value="F:DNA-binding transcription factor activity"/>
    <property type="evidence" value="ECO:0007669"/>
    <property type="project" value="UniProtKB-UniRule"/>
</dbReference>
<dbReference type="InterPro" id="IPR013150">
    <property type="entry name" value="TFIIB_cyclin"/>
</dbReference>
<keyword evidence="13" id="KW-0396">Initiation factor</keyword>
<dbReference type="GO" id="GO:0008270">
    <property type="term" value="F:zinc ion binding"/>
    <property type="evidence" value="ECO:0007669"/>
    <property type="project" value="UniProtKB-UniRule"/>
</dbReference>
<evidence type="ECO:0000256" key="5">
    <source>
        <dbReference type="ARBA" id="ARBA00022771"/>
    </source>
</evidence>
<evidence type="ECO:0000256" key="4">
    <source>
        <dbReference type="ARBA" id="ARBA00022737"/>
    </source>
</evidence>
<dbReference type="InterPro" id="IPR013137">
    <property type="entry name" value="Znf_TFIIB"/>
</dbReference>
<dbReference type="PANTHER" id="PTHR11618:SF13">
    <property type="entry name" value="TRANSCRIPTION INITIATION FACTOR IIB"/>
    <property type="match status" value="1"/>
</dbReference>
<dbReference type="SMART" id="SM00385">
    <property type="entry name" value="CYCLIN"/>
    <property type="match status" value="2"/>
</dbReference>
<dbReference type="Gene3D" id="1.10.472.10">
    <property type="entry name" value="Cyclin-like"/>
    <property type="match status" value="1"/>
</dbReference>
<comment type="similarity">
    <text evidence="1 9">Belongs to the TFIIB family.</text>
</comment>
<evidence type="ECO:0000259" key="12">
    <source>
        <dbReference type="PROSITE" id="PS51134"/>
    </source>
</evidence>
<evidence type="ECO:0000256" key="6">
    <source>
        <dbReference type="ARBA" id="ARBA00022833"/>
    </source>
</evidence>
<dbReference type="Pfam" id="PF08271">
    <property type="entry name" value="Zn_Ribbon_TF"/>
    <property type="match status" value="1"/>
</dbReference>
<feature type="repeat" description="1" evidence="9">
    <location>
        <begin position="139"/>
        <end position="222"/>
    </location>
</feature>
<evidence type="ECO:0000256" key="10">
    <source>
        <dbReference type="PROSITE-ProRule" id="PRU00469"/>
    </source>
</evidence>
<dbReference type="STRING" id="555874.SAMN04488065_2667"/>
<evidence type="ECO:0000256" key="2">
    <source>
        <dbReference type="ARBA" id="ARBA00013932"/>
    </source>
</evidence>
<dbReference type="InterPro" id="IPR023486">
    <property type="entry name" value="TFIIB_CS"/>
</dbReference>
<accession>A0A1H4A9T1</accession>
<evidence type="ECO:0000256" key="11">
    <source>
        <dbReference type="SAM" id="MobiDB-lite"/>
    </source>
</evidence>
<dbReference type="FunFam" id="1.10.472.170:FF:000001">
    <property type="entry name" value="Transcription initiation factor IIB"/>
    <property type="match status" value="1"/>
</dbReference>
<evidence type="ECO:0000313" key="13">
    <source>
        <dbReference type="EMBL" id="SEA32441.1"/>
    </source>
</evidence>
<keyword evidence="14" id="KW-1185">Reference proteome</keyword>
<dbReference type="PROSITE" id="PS51134">
    <property type="entry name" value="ZF_TFIIB"/>
    <property type="match status" value="1"/>
</dbReference>
<dbReference type="InterPro" id="IPR013763">
    <property type="entry name" value="Cyclin-like_dom"/>
</dbReference>
<sequence>MTHQEHTHERSPDERTADRESVAEDQCPECQGSITQTGDRGERTCESCGLVFEENWVDHGPEWRAFTSEERDEKSRVGAPTTPLLHDKGLSSTIGWQDRDASGQAVSDRKRAQLHRLRTWDERFRTKDAHERNLKHALGEISRMASALGLPESVRETAGALYRRAVEDDLLPGRSIEGMSTASLYAAARQHGVPRPLTEFADVSRVEKIRIQRAYRFLSRELGLEIEPEDPARYLPQFASSLEVTDETERRSREILDVATSNAVHSGKNPAGLAAAALYAATHLTNEKLTQDVVSDVANVSQVTIRNRYQELLEVYGNRE</sequence>